<dbReference type="InterPro" id="IPR057666">
    <property type="entry name" value="DrpA_SLOG"/>
</dbReference>
<reference evidence="3" key="1">
    <citation type="submission" date="2019-02" db="EMBL/GenBank/DDBJ databases">
        <authorList>
            <person name="Gruber-Vodicka R. H."/>
            <person name="Seah K. B. B."/>
        </authorList>
    </citation>
    <scope>NUCLEOTIDE SEQUENCE</scope>
    <source>
        <strain evidence="4">BECK_BZ163</strain>
        <strain evidence="5">BECK_BZ164</strain>
        <strain evidence="3">BECK_BZ165</strain>
    </source>
</reference>
<feature type="domain" description="Smf/DprA SLOG" evidence="2">
    <location>
        <begin position="94"/>
        <end position="290"/>
    </location>
</feature>
<gene>
    <name evidence="4" type="ORF">BECKFM1743A_GA0114220_109181</name>
    <name evidence="5" type="ORF">BECKFM1743B_GA0114221_108891</name>
    <name evidence="3" type="ORF">BECKFM1743C_GA0114222_100981</name>
</gene>
<dbReference type="EMBL" id="CAADFA010000098">
    <property type="protein sequence ID" value="VFJ51560.1"/>
    <property type="molecule type" value="Genomic_DNA"/>
</dbReference>
<evidence type="ECO:0000313" key="3">
    <source>
        <dbReference type="EMBL" id="VFJ51560.1"/>
    </source>
</evidence>
<evidence type="ECO:0000256" key="1">
    <source>
        <dbReference type="ARBA" id="ARBA00006525"/>
    </source>
</evidence>
<organism evidence="3">
    <name type="scientific">Candidatus Kentrum sp. FM</name>
    <dbReference type="NCBI Taxonomy" id="2126340"/>
    <lineage>
        <taxon>Bacteria</taxon>
        <taxon>Pseudomonadati</taxon>
        <taxon>Pseudomonadota</taxon>
        <taxon>Gammaproteobacteria</taxon>
        <taxon>Candidatus Kentrum</taxon>
    </lineage>
</organism>
<accession>A0A450SFE3</accession>
<dbReference type="EMBL" id="CAADEZ010000918">
    <property type="protein sequence ID" value="VFJ76329.1"/>
    <property type="molecule type" value="Genomic_DNA"/>
</dbReference>
<dbReference type="Pfam" id="PF02481">
    <property type="entry name" value="DNA_processg_A"/>
    <property type="match status" value="1"/>
</dbReference>
<dbReference type="GO" id="GO:0009294">
    <property type="term" value="P:DNA-mediated transformation"/>
    <property type="evidence" value="ECO:0007669"/>
    <property type="project" value="InterPro"/>
</dbReference>
<name>A0A450SFE3_9GAMM</name>
<evidence type="ECO:0000313" key="5">
    <source>
        <dbReference type="EMBL" id="VFK22898.1"/>
    </source>
</evidence>
<proteinExistence type="inferred from homology"/>
<dbReference type="InterPro" id="IPR003488">
    <property type="entry name" value="DprA"/>
</dbReference>
<dbReference type="Gene3D" id="3.40.50.450">
    <property type="match status" value="1"/>
</dbReference>
<comment type="similarity">
    <text evidence="1">Belongs to the DprA/Smf family.</text>
</comment>
<dbReference type="AlphaFoldDB" id="A0A450SFE3"/>
<evidence type="ECO:0000313" key="4">
    <source>
        <dbReference type="EMBL" id="VFJ76329.1"/>
    </source>
</evidence>
<dbReference type="PANTHER" id="PTHR43022:SF1">
    <property type="entry name" value="PROTEIN SMF"/>
    <property type="match status" value="1"/>
</dbReference>
<evidence type="ECO:0000259" key="2">
    <source>
        <dbReference type="Pfam" id="PF02481"/>
    </source>
</evidence>
<dbReference type="PANTHER" id="PTHR43022">
    <property type="entry name" value="PROTEIN SMF"/>
    <property type="match status" value="1"/>
</dbReference>
<sequence>MNTPLTDDTKAVILLCGVLGKDRAPKPLSQTEYNGLARWLNSRKMRPEDLLHASNAHLAATSTGIEEDRLQDLLARGVQLGFAVEEWQRNGIWVISRSDRDYPERCKRHLRTQSPPLIFGVGDRTGLHGGGLAIVGSRRVDAEGTSFAREAARLTVQHGMPVVSGGARGVDENAMTAALDAGGTAIGVLADNLLKRSLDRHGRHAIAEGRLLLLSPYHPNAHFTVGAAMGRNKLIYAMADYGLVVSAEHKKGGTWAGAMEELKREDSLPVFVRTGTDVPLGNRRLLAAGALAWTGEWPPYAQAQTSLIG</sequence>
<dbReference type="SUPFAM" id="SSF102405">
    <property type="entry name" value="MCP/YpsA-like"/>
    <property type="match status" value="1"/>
</dbReference>
<dbReference type="EMBL" id="CAADFL010000889">
    <property type="protein sequence ID" value="VFK22898.1"/>
    <property type="molecule type" value="Genomic_DNA"/>
</dbReference>
<protein>
    <submittedName>
        <fullName evidence="3">Predicted Rossmann fold nucleotide-binding protein DprA/Smf involved in DNA uptake</fullName>
    </submittedName>
</protein>